<dbReference type="Pfam" id="PF06167">
    <property type="entry name" value="Peptidase_M90"/>
    <property type="match status" value="1"/>
</dbReference>
<gene>
    <name evidence="1" type="ORF">SAMN04488132_10881</name>
</gene>
<evidence type="ECO:0000313" key="1">
    <source>
        <dbReference type="EMBL" id="SKA02146.1"/>
    </source>
</evidence>
<organism evidence="1 2">
    <name type="scientific">Sediminibacterium ginsengisoli</name>
    <dbReference type="NCBI Taxonomy" id="413434"/>
    <lineage>
        <taxon>Bacteria</taxon>
        <taxon>Pseudomonadati</taxon>
        <taxon>Bacteroidota</taxon>
        <taxon>Chitinophagia</taxon>
        <taxon>Chitinophagales</taxon>
        <taxon>Chitinophagaceae</taxon>
        <taxon>Sediminibacterium</taxon>
    </lineage>
</organism>
<keyword evidence="2" id="KW-1185">Reference proteome</keyword>
<dbReference type="OrthoDB" id="9786424at2"/>
<sequence>MSGLILVIIGALVLAYFLFRKKPAAVIPASEIPELEPVLQQHVAYFRALEVSEKERFKTHVRKFLAYVRVHGVDTTVSNEEKILVAAGAVIPIFGFKDWHYYNLKDVLLYSDTFNAQSFETSGEHRNTLGMVGDGTLSQMMLLSKASVYAGFDNTSDKNNTVIHEFVHLLDKADGAADGVPEALLDKQYVLPWLNLIHQNIRQITEHHSDINPYAATNQAEFFAVASEYFFEQPEIFRQKHPELYELMEKMFLQDPPAHHN</sequence>
<dbReference type="GO" id="GO:0008237">
    <property type="term" value="F:metallopeptidase activity"/>
    <property type="evidence" value="ECO:0007669"/>
    <property type="project" value="InterPro"/>
</dbReference>
<name>A0A1T4QET2_9BACT</name>
<dbReference type="SUPFAM" id="SSF55486">
    <property type="entry name" value="Metalloproteases ('zincins'), catalytic domain"/>
    <property type="match status" value="1"/>
</dbReference>
<dbReference type="RefSeq" id="WP_078832016.1">
    <property type="nucleotide sequence ID" value="NZ_FUWH01000008.1"/>
</dbReference>
<dbReference type="Gene3D" id="1.10.472.150">
    <property type="entry name" value="Glucose-regulated metallo-peptidase M90, N-terminal domain"/>
    <property type="match status" value="1"/>
</dbReference>
<reference evidence="1 2" key="1">
    <citation type="submission" date="2017-02" db="EMBL/GenBank/DDBJ databases">
        <authorList>
            <person name="Peterson S.W."/>
        </authorList>
    </citation>
    <scope>NUCLEOTIDE SEQUENCE [LARGE SCALE GENOMIC DNA]</scope>
    <source>
        <strain evidence="1 2">DSM 22335</strain>
    </source>
</reference>
<dbReference type="GO" id="GO:0005829">
    <property type="term" value="C:cytosol"/>
    <property type="evidence" value="ECO:0007669"/>
    <property type="project" value="TreeGrafter"/>
</dbReference>
<dbReference type="AlphaFoldDB" id="A0A1T4QET2"/>
<dbReference type="Gene3D" id="3.40.390.10">
    <property type="entry name" value="Collagenase (Catalytic Domain)"/>
    <property type="match status" value="1"/>
</dbReference>
<dbReference type="InterPro" id="IPR024079">
    <property type="entry name" value="MetalloPept_cat_dom_sf"/>
</dbReference>
<evidence type="ECO:0000313" key="2">
    <source>
        <dbReference type="Proteomes" id="UP000190888"/>
    </source>
</evidence>
<evidence type="ECO:0008006" key="3">
    <source>
        <dbReference type="Google" id="ProtNLM"/>
    </source>
</evidence>
<protein>
    <recommendedName>
        <fullName evidence="3">Peptidase</fullName>
    </recommendedName>
</protein>
<dbReference type="PANTHER" id="PTHR30164:SF2">
    <property type="entry name" value="PROTEIN MTFA"/>
    <property type="match status" value="1"/>
</dbReference>
<dbReference type="EMBL" id="FUWH01000008">
    <property type="protein sequence ID" value="SKA02146.1"/>
    <property type="molecule type" value="Genomic_DNA"/>
</dbReference>
<accession>A0A1T4QET2</accession>
<dbReference type="CDD" id="cd20169">
    <property type="entry name" value="Peptidase_M90_mtfA"/>
    <property type="match status" value="1"/>
</dbReference>
<dbReference type="InterPro" id="IPR010384">
    <property type="entry name" value="MtfA_fam"/>
</dbReference>
<dbReference type="STRING" id="413434.SAMN04488132_10881"/>
<dbReference type="GO" id="GO:0004177">
    <property type="term" value="F:aminopeptidase activity"/>
    <property type="evidence" value="ECO:0007669"/>
    <property type="project" value="TreeGrafter"/>
</dbReference>
<dbReference type="PANTHER" id="PTHR30164">
    <property type="entry name" value="MTFA PEPTIDASE"/>
    <property type="match status" value="1"/>
</dbReference>
<dbReference type="InterPro" id="IPR042252">
    <property type="entry name" value="MtfA_N"/>
</dbReference>
<dbReference type="Proteomes" id="UP000190888">
    <property type="component" value="Unassembled WGS sequence"/>
</dbReference>
<proteinExistence type="predicted"/>